<evidence type="ECO:0000313" key="2">
    <source>
        <dbReference type="EMBL" id="QEW26659.1"/>
    </source>
</evidence>
<organism evidence="2 3">
    <name type="scientific">Roseovarius indicus</name>
    <dbReference type="NCBI Taxonomy" id="540747"/>
    <lineage>
        <taxon>Bacteria</taxon>
        <taxon>Pseudomonadati</taxon>
        <taxon>Pseudomonadota</taxon>
        <taxon>Alphaproteobacteria</taxon>
        <taxon>Rhodobacterales</taxon>
        <taxon>Roseobacteraceae</taxon>
        <taxon>Roseovarius</taxon>
    </lineage>
</organism>
<evidence type="ECO:0000256" key="1">
    <source>
        <dbReference type="SAM" id="MobiDB-lite"/>
    </source>
</evidence>
<gene>
    <name evidence="2" type="ORF">RIdsm_02459</name>
</gene>
<dbReference type="KEGG" id="rid:RIdsm_02459"/>
<evidence type="ECO:0000313" key="3">
    <source>
        <dbReference type="Proteomes" id="UP000325785"/>
    </source>
</evidence>
<accession>A0A5P3ABC1</accession>
<protein>
    <submittedName>
        <fullName evidence="2">Uncharacterized protein</fullName>
    </submittedName>
</protein>
<dbReference type="AlphaFoldDB" id="A0A5P3ABC1"/>
<name>A0A5P3ABC1_9RHOB</name>
<dbReference type="EMBL" id="CP031598">
    <property type="protein sequence ID" value="QEW26659.1"/>
    <property type="molecule type" value="Genomic_DNA"/>
</dbReference>
<feature type="compositionally biased region" description="Polar residues" evidence="1">
    <location>
        <begin position="1"/>
        <end position="11"/>
    </location>
</feature>
<proteinExistence type="predicted"/>
<dbReference type="Proteomes" id="UP000325785">
    <property type="component" value="Chromosome"/>
</dbReference>
<reference evidence="2 3" key="1">
    <citation type="submission" date="2018-08" db="EMBL/GenBank/DDBJ databases">
        <title>Genetic Globetrotter - A new plasmid hitch-hiking vast phylogenetic and geographic distances.</title>
        <authorList>
            <person name="Vollmers J."/>
            <person name="Petersen J."/>
        </authorList>
    </citation>
    <scope>NUCLEOTIDE SEQUENCE [LARGE SCALE GENOMIC DNA]</scope>
    <source>
        <strain evidence="2 3">DSM 26383</strain>
    </source>
</reference>
<sequence length="127" mass="13719">MTYRATHTSPWPQAPLLRRPADPDRPQAEAVAPAGHGGLPAFLKASPARAGYWSEDESPICIEGFDPREHILTLEFESGAAMPDLSIETDEDRAISALLANGKPMAVLHLESMGFSLDHVAITQSDD</sequence>
<feature type="region of interest" description="Disordered" evidence="1">
    <location>
        <begin position="1"/>
        <end position="39"/>
    </location>
</feature>